<dbReference type="InterPro" id="IPR017884">
    <property type="entry name" value="SANT_dom"/>
</dbReference>
<evidence type="ECO:0000313" key="3">
    <source>
        <dbReference type="EMBL" id="GFZ14790.1"/>
    </source>
</evidence>
<evidence type="ECO:0000256" key="1">
    <source>
        <dbReference type="SAM" id="MobiDB-lite"/>
    </source>
</evidence>
<dbReference type="Proteomes" id="UP000585474">
    <property type="component" value="Unassembled WGS sequence"/>
</dbReference>
<dbReference type="PANTHER" id="PTHR47340:SF1">
    <property type="entry name" value="DUPLICATED HOMEODOMAIN-LIKE SUPERFAMILY PROTEIN"/>
    <property type="match status" value="1"/>
</dbReference>
<dbReference type="EMBL" id="BJWL01000024">
    <property type="protein sequence ID" value="GFZ14790.1"/>
    <property type="molecule type" value="Genomic_DNA"/>
</dbReference>
<keyword evidence="3" id="KW-0371">Homeobox</keyword>
<dbReference type="AlphaFoldDB" id="A0A7J0GVB7"/>
<feature type="domain" description="SANT" evidence="2">
    <location>
        <begin position="1"/>
        <end position="38"/>
    </location>
</feature>
<keyword evidence="3" id="KW-0238">DNA-binding</keyword>
<dbReference type="PANTHER" id="PTHR47340">
    <property type="entry name" value="DUPLICATED HOMEODOMAIN-LIKE SUPERFAMILY PROTEIN"/>
    <property type="match status" value="1"/>
</dbReference>
<proteinExistence type="predicted"/>
<evidence type="ECO:0000313" key="4">
    <source>
        <dbReference type="Proteomes" id="UP000585474"/>
    </source>
</evidence>
<accession>A0A7J0GVB7</accession>
<dbReference type="PROSITE" id="PS51293">
    <property type="entry name" value="SANT"/>
    <property type="match status" value="1"/>
</dbReference>
<feature type="region of interest" description="Disordered" evidence="1">
    <location>
        <begin position="202"/>
        <end position="223"/>
    </location>
</feature>
<protein>
    <submittedName>
        <fullName evidence="3">Duplicated homeodomain-like superfamily protein</fullName>
    </submittedName>
</protein>
<organism evidence="3 4">
    <name type="scientific">Actinidia rufa</name>
    <dbReference type="NCBI Taxonomy" id="165716"/>
    <lineage>
        <taxon>Eukaryota</taxon>
        <taxon>Viridiplantae</taxon>
        <taxon>Streptophyta</taxon>
        <taxon>Embryophyta</taxon>
        <taxon>Tracheophyta</taxon>
        <taxon>Spermatophyta</taxon>
        <taxon>Magnoliopsida</taxon>
        <taxon>eudicotyledons</taxon>
        <taxon>Gunneridae</taxon>
        <taxon>Pentapetalae</taxon>
        <taxon>asterids</taxon>
        <taxon>Ericales</taxon>
        <taxon>Actinidiaceae</taxon>
        <taxon>Actinidia</taxon>
    </lineage>
</organism>
<dbReference type="GO" id="GO:0003677">
    <property type="term" value="F:DNA binding"/>
    <property type="evidence" value="ECO:0007669"/>
    <property type="project" value="UniProtKB-KW"/>
</dbReference>
<name>A0A7J0GVB7_9ERIC</name>
<dbReference type="OrthoDB" id="10258692at2759"/>
<keyword evidence="4" id="KW-1185">Reference proteome</keyword>
<gene>
    <name evidence="3" type="ORF">Acr_24g0009800</name>
</gene>
<comment type="caution">
    <text evidence="3">The sequence shown here is derived from an EMBL/GenBank/DDBJ whole genome shotgun (WGS) entry which is preliminary data.</text>
</comment>
<sequence length="599" mass="66455">MDKFAIFGKDFRMAASFLDHKTTADCIEFYYRNHKSDWFVKIKKKPELPGQGKLCSTNNYLVTSGKRWNLEMNASSLDMLGAAIAVNNADDGRQSQQKMMLKMGLVRMRVVGRWILLTGTDEEKFIFIQAVSSYGIDFTMISRPGDEEMHASENVNGSGVDNEDACVVKTSSVICSEISGLTGTAWTKTMGQEELVVKDPERQSENMVTYDRQSDGKPELHFDGDSKRVEEMKLLWRALLLENHYMPEEADGQSGSGKLLILMKIQILAFAEHSNLAEDLPGVKSPTRTPSTDTLSTLGLEKISDECQISACADDHSLHQSGDTVLGHAISCQILGGYPLRLSTKKEECFLQKCNNSQTQSSVAELPFLSQEQKTDHSQPPPFSSSEIPKNHVGMVIGNCLWGQMTPLALSYLHPCKGVQHPKLSSKTFNLKFKGSVSGDGNSVPPKLDHINYLGLENLPMRSYGYWDGTRIRTVFLVYRTLLSYWQNILLHSATTIPHLTRSSSSRIQLRNEFEAVSNIPQAAKCMVGINVVGRGVILVGACTGVSEPLAAIKMHYAKAEQYGVQTTSVIREDESWRGKGDLGRWKCVEGPLEVGPPR</sequence>
<evidence type="ECO:0000259" key="2">
    <source>
        <dbReference type="PROSITE" id="PS51293"/>
    </source>
</evidence>
<reference evidence="3 4" key="1">
    <citation type="submission" date="2019-07" db="EMBL/GenBank/DDBJ databases">
        <title>De Novo Assembly of kiwifruit Actinidia rufa.</title>
        <authorList>
            <person name="Sugita-Konishi S."/>
            <person name="Sato K."/>
            <person name="Mori E."/>
            <person name="Abe Y."/>
            <person name="Kisaki G."/>
            <person name="Hamano K."/>
            <person name="Suezawa K."/>
            <person name="Otani M."/>
            <person name="Fukuda T."/>
            <person name="Manabe T."/>
            <person name="Gomi K."/>
            <person name="Tabuchi M."/>
            <person name="Akimitsu K."/>
            <person name="Kataoka I."/>
        </authorList>
    </citation>
    <scope>NUCLEOTIDE SEQUENCE [LARGE SCALE GENOMIC DNA]</scope>
    <source>
        <strain evidence="4">cv. Fuchu</strain>
    </source>
</reference>
<dbReference type="Gene3D" id="1.10.10.60">
    <property type="entry name" value="Homeodomain-like"/>
    <property type="match status" value="1"/>
</dbReference>
<feature type="compositionally biased region" description="Basic and acidic residues" evidence="1">
    <location>
        <begin position="212"/>
        <end position="223"/>
    </location>
</feature>